<feature type="region of interest" description="Disordered" evidence="1">
    <location>
        <begin position="1"/>
        <end position="29"/>
    </location>
</feature>
<dbReference type="OrthoDB" id="3406127at2"/>
<reference evidence="2 3" key="1">
    <citation type="submission" date="2019-06" db="EMBL/GenBank/DDBJ databases">
        <title>Sequencing the genomes of 1000 actinobacteria strains.</title>
        <authorList>
            <person name="Klenk H.-P."/>
        </authorList>
    </citation>
    <scope>NUCLEOTIDE SEQUENCE [LARGE SCALE GENOMIC DNA]</scope>
    <source>
        <strain evidence="2 3">DSM 45885</strain>
    </source>
</reference>
<accession>A0A561VXJ1</accession>
<dbReference type="RefSeq" id="WP_145779425.1">
    <property type="nucleotide sequence ID" value="NZ_JBEZJC010000012.1"/>
</dbReference>
<proteinExistence type="predicted"/>
<comment type="caution">
    <text evidence="2">The sequence shown here is derived from an EMBL/GenBank/DDBJ whole genome shotgun (WGS) entry which is preliminary data.</text>
</comment>
<feature type="compositionally biased region" description="Low complexity" evidence="1">
    <location>
        <begin position="95"/>
        <end position="111"/>
    </location>
</feature>
<sequence length="141" mass="14499">MPARRNPKKSRRTPLGTNPTTEHGRPRAIRPDLDLAVEPAGQAEWAVLAEPMLPAVLVEPAVPAEPTLPAVRVEAAAVLGELTPSIDVPAAVDAPAVGDLPKSAGRPAAPTAGPPQGGGGRSGGGRSQQAGQTRRYAFRRS</sequence>
<evidence type="ECO:0000313" key="3">
    <source>
        <dbReference type="Proteomes" id="UP000317685"/>
    </source>
</evidence>
<name>A0A561VXJ1_9ACTN</name>
<evidence type="ECO:0000313" key="2">
    <source>
        <dbReference type="EMBL" id="TWG16328.1"/>
    </source>
</evidence>
<keyword evidence="3" id="KW-1185">Reference proteome</keyword>
<feature type="compositionally biased region" description="Basic residues" evidence="1">
    <location>
        <begin position="1"/>
        <end position="12"/>
    </location>
</feature>
<feature type="compositionally biased region" description="Gly residues" evidence="1">
    <location>
        <begin position="115"/>
        <end position="126"/>
    </location>
</feature>
<feature type="region of interest" description="Disordered" evidence="1">
    <location>
        <begin position="95"/>
        <end position="141"/>
    </location>
</feature>
<dbReference type="AlphaFoldDB" id="A0A561VXJ1"/>
<gene>
    <name evidence="2" type="ORF">FHU34_111661</name>
</gene>
<protein>
    <submittedName>
        <fullName evidence="2">Uncharacterized protein</fullName>
    </submittedName>
</protein>
<organism evidence="2 3">
    <name type="scientific">Micromonospora taraxaci</name>
    <dbReference type="NCBI Taxonomy" id="1316803"/>
    <lineage>
        <taxon>Bacteria</taxon>
        <taxon>Bacillati</taxon>
        <taxon>Actinomycetota</taxon>
        <taxon>Actinomycetes</taxon>
        <taxon>Micromonosporales</taxon>
        <taxon>Micromonosporaceae</taxon>
        <taxon>Micromonospora</taxon>
    </lineage>
</organism>
<dbReference type="EMBL" id="VIWZ01000001">
    <property type="protein sequence ID" value="TWG16328.1"/>
    <property type="molecule type" value="Genomic_DNA"/>
</dbReference>
<evidence type="ECO:0000256" key="1">
    <source>
        <dbReference type="SAM" id="MobiDB-lite"/>
    </source>
</evidence>
<dbReference type="Proteomes" id="UP000317685">
    <property type="component" value="Unassembled WGS sequence"/>
</dbReference>
<dbReference type="GeneID" id="300127275"/>